<dbReference type="RefSeq" id="XP_037206450.1">
    <property type="nucleotide sequence ID" value="XM_037353055.1"/>
</dbReference>
<organism evidence="2 3">
    <name type="scientific">Fusarium tjaetaba</name>
    <dbReference type="NCBI Taxonomy" id="1567544"/>
    <lineage>
        <taxon>Eukaryota</taxon>
        <taxon>Fungi</taxon>
        <taxon>Dikarya</taxon>
        <taxon>Ascomycota</taxon>
        <taxon>Pezizomycotina</taxon>
        <taxon>Sordariomycetes</taxon>
        <taxon>Hypocreomycetidae</taxon>
        <taxon>Hypocreales</taxon>
        <taxon>Nectriaceae</taxon>
        <taxon>Fusarium</taxon>
        <taxon>Fusarium fujikuroi species complex</taxon>
    </lineage>
</organism>
<comment type="caution">
    <text evidence="2">The sequence shown here is derived from an EMBL/GenBank/DDBJ whole genome shotgun (WGS) entry which is preliminary data.</text>
</comment>
<dbReference type="OrthoDB" id="5073916at2759"/>
<sequence>MQTLTGRSRKERQPMDESELKESAELLQILAELENRLQDSQQNLKHHWDFRGHPSSPGKPLSSDGGKSKSSNVGDHPKSQTEEADGSPSRPPANRLSGAGIVSVVFRDV</sequence>
<accession>A0A8H5RLF9</accession>
<dbReference type="GeneID" id="59305325"/>
<name>A0A8H5RLF9_9HYPO</name>
<proteinExistence type="predicted"/>
<evidence type="ECO:0000256" key="1">
    <source>
        <dbReference type="SAM" id="MobiDB-lite"/>
    </source>
</evidence>
<feature type="region of interest" description="Disordered" evidence="1">
    <location>
        <begin position="1"/>
        <end position="23"/>
    </location>
</feature>
<protein>
    <submittedName>
        <fullName evidence="2">Uncharacterized protein</fullName>
    </submittedName>
</protein>
<evidence type="ECO:0000313" key="2">
    <source>
        <dbReference type="EMBL" id="KAF5635279.1"/>
    </source>
</evidence>
<dbReference type="Proteomes" id="UP000530670">
    <property type="component" value="Unassembled WGS sequence"/>
</dbReference>
<reference evidence="2 3" key="1">
    <citation type="submission" date="2020-05" db="EMBL/GenBank/DDBJ databases">
        <title>Identification and distribution of gene clusters putatively required for synthesis of sphingolipid metabolism inhibitors in phylogenetically diverse species of the filamentous fungus Fusarium.</title>
        <authorList>
            <person name="Kim H.-S."/>
            <person name="Busman M."/>
            <person name="Brown D.W."/>
            <person name="Divon H."/>
            <person name="Uhlig S."/>
            <person name="Proctor R.H."/>
        </authorList>
    </citation>
    <scope>NUCLEOTIDE SEQUENCE [LARGE SCALE GENOMIC DNA]</scope>
    <source>
        <strain evidence="2 3">NRRL 66243</strain>
    </source>
</reference>
<feature type="compositionally biased region" description="Basic and acidic residues" evidence="1">
    <location>
        <begin position="11"/>
        <end position="23"/>
    </location>
</feature>
<keyword evidence="3" id="KW-1185">Reference proteome</keyword>
<evidence type="ECO:0000313" key="3">
    <source>
        <dbReference type="Proteomes" id="UP000530670"/>
    </source>
</evidence>
<feature type="region of interest" description="Disordered" evidence="1">
    <location>
        <begin position="38"/>
        <end position="101"/>
    </location>
</feature>
<dbReference type="EMBL" id="JAAQRI010000125">
    <property type="protein sequence ID" value="KAF5635279.1"/>
    <property type="molecule type" value="Genomic_DNA"/>
</dbReference>
<gene>
    <name evidence="2" type="ORF">FTJAE_6442</name>
</gene>
<dbReference type="AlphaFoldDB" id="A0A8H5RLF9"/>